<dbReference type="EC" id="3.1.4.4" evidence="3"/>
<dbReference type="SUPFAM" id="SSF56024">
    <property type="entry name" value="Phospholipase D/nuclease"/>
    <property type="match status" value="1"/>
</dbReference>
<feature type="chain" id="PRO_5037044924" description="phospholipase D" evidence="7">
    <location>
        <begin position="23"/>
        <end position="203"/>
    </location>
</feature>
<keyword evidence="5" id="KW-0442">Lipid degradation</keyword>
<comment type="caution">
    <text evidence="9">The sequence shown here is derived from an EMBL/GenBank/DDBJ whole genome shotgun (WGS) entry which is preliminary data.</text>
</comment>
<dbReference type="Gene3D" id="3.30.870.10">
    <property type="entry name" value="Endonuclease Chain A"/>
    <property type="match status" value="1"/>
</dbReference>
<organism evidence="9 10">
    <name type="scientific">Dechloromonas agitata</name>
    <dbReference type="NCBI Taxonomy" id="73030"/>
    <lineage>
        <taxon>Bacteria</taxon>
        <taxon>Pseudomonadati</taxon>
        <taxon>Pseudomonadota</taxon>
        <taxon>Betaproteobacteria</taxon>
        <taxon>Rhodocyclales</taxon>
        <taxon>Azonexaceae</taxon>
        <taxon>Dechloromonas</taxon>
    </lineage>
</organism>
<dbReference type="InterPro" id="IPR051406">
    <property type="entry name" value="PLD_domain"/>
</dbReference>
<dbReference type="PANTHER" id="PTHR43856">
    <property type="entry name" value="CARDIOLIPIN HYDROLASE"/>
    <property type="match status" value="1"/>
</dbReference>
<dbReference type="GO" id="GO:0016891">
    <property type="term" value="F:RNA endonuclease activity producing 5'-phosphomonoesters, hydrolytic mechanism"/>
    <property type="evidence" value="ECO:0007669"/>
    <property type="project" value="TreeGrafter"/>
</dbReference>
<reference evidence="9" key="1">
    <citation type="submission" date="2020-04" db="EMBL/GenBank/DDBJ databases">
        <title>Deep metagenomics examines the oral microbiome during advanced dental caries in children, revealing novel taxa and co-occurrences with host molecules.</title>
        <authorList>
            <person name="Baker J.L."/>
            <person name="Morton J.T."/>
            <person name="Dinis M."/>
            <person name="Alvarez R."/>
            <person name="Tran N.C."/>
            <person name="Knight R."/>
            <person name="Edlund A."/>
        </authorList>
    </citation>
    <scope>NUCLEOTIDE SEQUENCE</scope>
    <source>
        <strain evidence="9">JCVI_32_bin.24</strain>
    </source>
</reference>
<dbReference type="Pfam" id="PF13091">
    <property type="entry name" value="PLDc_2"/>
    <property type="match status" value="1"/>
</dbReference>
<evidence type="ECO:0000256" key="3">
    <source>
        <dbReference type="ARBA" id="ARBA00012027"/>
    </source>
</evidence>
<dbReference type="PANTHER" id="PTHR43856:SF1">
    <property type="entry name" value="MITOCHONDRIAL CARDIOLIPIN HYDROLASE"/>
    <property type="match status" value="1"/>
</dbReference>
<dbReference type="AlphaFoldDB" id="A0A930BR49"/>
<protein>
    <recommendedName>
        <fullName evidence="3">phospholipase D</fullName>
        <ecNumber evidence="3">3.1.4.4</ecNumber>
    </recommendedName>
</protein>
<comment type="catalytic activity">
    <reaction evidence="1">
        <text>a 1,2-diacyl-sn-glycero-3-phosphocholine + H2O = a 1,2-diacyl-sn-glycero-3-phosphate + choline + H(+)</text>
        <dbReference type="Rhea" id="RHEA:14445"/>
        <dbReference type="ChEBI" id="CHEBI:15354"/>
        <dbReference type="ChEBI" id="CHEBI:15377"/>
        <dbReference type="ChEBI" id="CHEBI:15378"/>
        <dbReference type="ChEBI" id="CHEBI:57643"/>
        <dbReference type="ChEBI" id="CHEBI:58608"/>
        <dbReference type="EC" id="3.1.4.4"/>
    </reaction>
</comment>
<keyword evidence="7" id="KW-0732">Signal</keyword>
<dbReference type="PROSITE" id="PS50035">
    <property type="entry name" value="PLD"/>
    <property type="match status" value="1"/>
</dbReference>
<evidence type="ECO:0000256" key="6">
    <source>
        <dbReference type="ARBA" id="ARBA00023098"/>
    </source>
</evidence>
<name>A0A930BR49_9RHOO</name>
<dbReference type="InterPro" id="IPR025202">
    <property type="entry name" value="PLD-like_dom"/>
</dbReference>
<feature type="domain" description="PLD phosphodiesterase" evidence="8">
    <location>
        <begin position="137"/>
        <end position="164"/>
    </location>
</feature>
<evidence type="ECO:0000256" key="1">
    <source>
        <dbReference type="ARBA" id="ARBA00000798"/>
    </source>
</evidence>
<accession>A0A930BR49</accession>
<comment type="similarity">
    <text evidence="2">Belongs to the phospholipase D family.</text>
</comment>
<dbReference type="InterPro" id="IPR001736">
    <property type="entry name" value="PLipase_D/transphosphatidylase"/>
</dbReference>
<evidence type="ECO:0000256" key="5">
    <source>
        <dbReference type="ARBA" id="ARBA00022963"/>
    </source>
</evidence>
<feature type="signal peptide" evidence="7">
    <location>
        <begin position="1"/>
        <end position="22"/>
    </location>
</feature>
<evidence type="ECO:0000259" key="8">
    <source>
        <dbReference type="PROSITE" id="PS50035"/>
    </source>
</evidence>
<dbReference type="Proteomes" id="UP000718593">
    <property type="component" value="Unassembled WGS sequence"/>
</dbReference>
<evidence type="ECO:0000313" key="10">
    <source>
        <dbReference type="Proteomes" id="UP000718593"/>
    </source>
</evidence>
<keyword evidence="6" id="KW-0443">Lipid metabolism</keyword>
<dbReference type="CDD" id="cd09170">
    <property type="entry name" value="PLDc_Nuc"/>
    <property type="match status" value="1"/>
</dbReference>
<dbReference type="GO" id="GO:0016042">
    <property type="term" value="P:lipid catabolic process"/>
    <property type="evidence" value="ECO:0007669"/>
    <property type="project" value="UniProtKB-KW"/>
</dbReference>
<keyword evidence="4" id="KW-0378">Hydrolase</keyword>
<evidence type="ECO:0000256" key="2">
    <source>
        <dbReference type="ARBA" id="ARBA00008664"/>
    </source>
</evidence>
<sequence length="203" mass="22199">MKHAVLRAAALALVLFAGQAGATNWLKVAEKAAQGLEDRSSTVQHSGTIEYAFSPHEGAEKLVLKVIGSARSEIRMMTYSLTSAPVVEALIAARRRGVDAAIVSDYKNNVAEDKSGKARAALSALVNAGCRVRTISIYPIHHDKVIVADRETVETGSFNYSDAAANKNSENVMVVWRNTELAKGYLEHWNSRFSRGDDYQTRY</sequence>
<evidence type="ECO:0000256" key="7">
    <source>
        <dbReference type="SAM" id="SignalP"/>
    </source>
</evidence>
<dbReference type="GO" id="GO:0004630">
    <property type="term" value="F:phospholipase D activity"/>
    <property type="evidence" value="ECO:0007669"/>
    <property type="project" value="UniProtKB-EC"/>
</dbReference>
<dbReference type="EMBL" id="JABZMI010000016">
    <property type="protein sequence ID" value="MBF1163796.1"/>
    <property type="molecule type" value="Genomic_DNA"/>
</dbReference>
<evidence type="ECO:0000313" key="9">
    <source>
        <dbReference type="EMBL" id="MBF1163796.1"/>
    </source>
</evidence>
<gene>
    <name evidence="9" type="ORF">HXL68_02020</name>
</gene>
<dbReference type="GO" id="GO:0006793">
    <property type="term" value="P:phosphorus metabolic process"/>
    <property type="evidence" value="ECO:0007669"/>
    <property type="project" value="UniProtKB-ARBA"/>
</dbReference>
<evidence type="ECO:0000256" key="4">
    <source>
        <dbReference type="ARBA" id="ARBA00022801"/>
    </source>
</evidence>
<proteinExistence type="inferred from homology"/>